<geneLocation type="plasmid" evidence="3">
    <name>SAP2</name>
</geneLocation>
<proteinExistence type="predicted"/>
<dbReference type="PANTHER" id="PTHR45641">
    <property type="entry name" value="TETRATRICOPEPTIDE REPEAT PROTEIN (AFU_ORTHOLOGUE AFUA_6G03870)"/>
    <property type="match status" value="1"/>
</dbReference>
<gene>
    <name evidence="3" type="ORF">SAVERM_2p123</name>
</gene>
<reference evidence="3" key="1">
    <citation type="submission" date="2016-03" db="EMBL/GenBank/DDBJ databases">
        <title>Complete sequence of the second linear plasmid SAP2 of Streptomyces avermitilis.</title>
        <authorList>
            <person name="Ikeda H."/>
        </authorList>
    </citation>
    <scope>NUCLEOTIDE SEQUENCE</scope>
    <source>
        <strain evidence="3">MA-4680</strain>
        <plasmid evidence="3">SAP2</plasmid>
    </source>
</reference>
<dbReference type="Gene3D" id="2.40.10.120">
    <property type="match status" value="1"/>
</dbReference>
<dbReference type="AlphaFoldDB" id="A0A143SZI3"/>
<dbReference type="SUPFAM" id="SSF50494">
    <property type="entry name" value="Trypsin-like serine proteases"/>
    <property type="match status" value="1"/>
</dbReference>
<evidence type="ECO:0000256" key="2">
    <source>
        <dbReference type="ARBA" id="ARBA00022803"/>
    </source>
</evidence>
<name>A0A143SZI3_STRAW</name>
<keyword evidence="2" id="KW-0802">TPR repeat</keyword>
<keyword evidence="1" id="KW-0677">Repeat</keyword>
<dbReference type="SMART" id="SM00028">
    <property type="entry name" value="TPR"/>
    <property type="match status" value="5"/>
</dbReference>
<sequence length="978" mass="105216">MIWLGPHTRVDSQQLRRLVVRIDSAGGDTVLGTGFFIAPGWVLTCAHVLFDPRRETEVDQVLLVPDPQVSAVPVAAVVTARSAPPQGTVLWPFPDLALLRLTTRLDHPCVRLHPGEPLGGECHAWGFPRREYGTVPPGSPASFHFEGVEGDGFLKLKAGQAAPGLSGAPLLCPVRRAVVGVVCATRDTDSDLGGWASPIRALLTSGPGIPDTLAAYAQEITRLNTEAVLADRTGWNRVLPVQGSDDLLDQPWATFTRKPRSKPSELLLADVAVVPYLFRDTDLDRAQQWCEGPAAFEVAQVAARGGAGKTRFAIELCRRMADHGWTTGLWARDQSIDDIATTALPRLIVIDYTEAIAVDTLRDALKRLANHADPVAPVRLLLLTRTAAGGTAGVLEQVAARANARLRTILADAQDNNAARTLSLEQRRTLYDTAVGAFTDAWYPAPAPHISTGTIQLDQDRHGLPLEVLFEAFDHALSDHQVDDDRAPVDRVLDHEQRYWDATAPADLPTELRRTAVALATLAGAADTSRAHALLALLPHLADPATDLRQRTARWLADLYPGPQRLNPLRPDRLGEALVADVLDRHDDSGRALLASVLGLTDDDQVADCLDVLARLTAASDRATPAVTTVLAARHRELVDRAEAQARGTPQRPGRLTLAGGLTRVFNTLTEGLAAGEPGNTTYARDLSVSYERLADLAVATGQAAEAERLLRQALTIAEGLAAGEPGNTTYARDLSVSYERLADLAVATGQAAEAERLFRQALTIAEGLAAGEPGNTTYARDLSVSYNKLADLAVATGQGAEAERLFRQALTIAEGLAAGEPGNTTYARDLSVSYNKLADLAVATGQGAEAERLFRQALTIAEGLAAGEPGNTTYARDLSISYERLAVLDLSAGRVSEAREQFRRAVGIRRRLYRQEPRRIDLAEELAVTLYLLADSADEDLEMRQEVDAVLAPFERLGVVTAKGVAVLRWARSEPSG</sequence>
<evidence type="ECO:0000256" key="1">
    <source>
        <dbReference type="ARBA" id="ARBA00022737"/>
    </source>
</evidence>
<evidence type="ECO:0000313" key="3">
    <source>
        <dbReference type="EMBL" id="BAU77567.1"/>
    </source>
</evidence>
<dbReference type="SUPFAM" id="SSF48452">
    <property type="entry name" value="TPR-like"/>
    <property type="match status" value="1"/>
</dbReference>
<organism evidence="3">
    <name type="scientific">Streptomyces avermitilis (strain ATCC 31267 / DSM 46492 / JCM 5070 / NBRC 14893 / NCIMB 12804 / NRRL 8165 / MA-4680)</name>
    <dbReference type="NCBI Taxonomy" id="227882"/>
    <lineage>
        <taxon>Bacteria</taxon>
        <taxon>Bacillati</taxon>
        <taxon>Actinomycetota</taxon>
        <taxon>Actinomycetes</taxon>
        <taxon>Kitasatosporales</taxon>
        <taxon>Streptomycetaceae</taxon>
        <taxon>Streptomyces</taxon>
    </lineage>
</organism>
<dbReference type="InterPro" id="IPR019734">
    <property type="entry name" value="TPR_rpt"/>
</dbReference>
<keyword evidence="3" id="KW-0614">Plasmid</keyword>
<dbReference type="InterPro" id="IPR011990">
    <property type="entry name" value="TPR-like_helical_dom_sf"/>
</dbReference>
<dbReference type="Gene3D" id="1.25.40.10">
    <property type="entry name" value="Tetratricopeptide repeat domain"/>
    <property type="match status" value="2"/>
</dbReference>
<evidence type="ECO:0008006" key="4">
    <source>
        <dbReference type="Google" id="ProtNLM"/>
    </source>
</evidence>
<dbReference type="EMBL" id="AP017380">
    <property type="protein sequence ID" value="BAU77567.1"/>
    <property type="molecule type" value="Genomic_DNA"/>
</dbReference>
<dbReference type="InterPro" id="IPR009003">
    <property type="entry name" value="Peptidase_S1_PA"/>
</dbReference>
<protein>
    <recommendedName>
        <fullName evidence="4">Tetratricopeptide repeat protein</fullName>
    </recommendedName>
</protein>
<dbReference type="Pfam" id="PF13374">
    <property type="entry name" value="TPR_10"/>
    <property type="match status" value="4"/>
</dbReference>
<accession>A0A143SZI3</accession>
<dbReference type="Pfam" id="PF13365">
    <property type="entry name" value="Trypsin_2"/>
    <property type="match status" value="1"/>
</dbReference>
<dbReference type="PANTHER" id="PTHR45641:SF19">
    <property type="entry name" value="NEPHROCYSTIN-3"/>
    <property type="match status" value="1"/>
</dbReference>